<evidence type="ECO:0000313" key="4">
    <source>
        <dbReference type="Proteomes" id="UP000542125"/>
    </source>
</evidence>
<dbReference type="SUPFAM" id="SSF51905">
    <property type="entry name" value="FAD/NAD(P)-binding domain"/>
    <property type="match status" value="1"/>
</dbReference>
<dbReference type="Proteomes" id="UP000542125">
    <property type="component" value="Unassembled WGS sequence"/>
</dbReference>
<dbReference type="InterPro" id="IPR036188">
    <property type="entry name" value="FAD/NAD-bd_sf"/>
</dbReference>
<evidence type="ECO:0000259" key="2">
    <source>
        <dbReference type="Pfam" id="PF22607"/>
    </source>
</evidence>
<dbReference type="GO" id="GO:0071949">
    <property type="term" value="F:FAD binding"/>
    <property type="evidence" value="ECO:0007669"/>
    <property type="project" value="InterPro"/>
</dbReference>
<dbReference type="RefSeq" id="WP_179585279.1">
    <property type="nucleotide sequence ID" value="NZ_JACBYR010000001.1"/>
</dbReference>
<dbReference type="AlphaFoldDB" id="A0A7Y9LMM4"/>
<accession>A0A7Y9LMM4</accession>
<evidence type="ECO:0000259" key="1">
    <source>
        <dbReference type="Pfam" id="PF01494"/>
    </source>
</evidence>
<dbReference type="PANTHER" id="PTHR47469:SF2">
    <property type="entry name" value="OS06G0597600 PROTEIN"/>
    <property type="match status" value="1"/>
</dbReference>
<dbReference type="PRINTS" id="PR00420">
    <property type="entry name" value="RNGMNOXGNASE"/>
</dbReference>
<evidence type="ECO:0000313" key="3">
    <source>
        <dbReference type="EMBL" id="NYE82410.1"/>
    </source>
</evidence>
<dbReference type="Pfam" id="PF01494">
    <property type="entry name" value="FAD_binding_3"/>
    <property type="match status" value="1"/>
</dbReference>
<dbReference type="Pfam" id="PF22607">
    <property type="entry name" value="FAD_binding-like"/>
    <property type="match status" value="1"/>
</dbReference>
<sequence>MNESRKAIVVGGSLGGLFAANLLLRAGWDVHVHERVADELEGRGAGIVTHPELMDALAAMGLPTDDAIGVSVQERVTLAQDGSVLGRRAMPQVLTAWGRLYSILKSAFPADRYHNGRELASIEQDGSAVKLVFRDGFRDQADLVVAADGLRSTIRKALLPDANPVYAGYVAWRGLVDESVLSERVRKELFPYFAFGIPPCEQMIAYPVAGQHNGVEPGRRRFNFVWYRPADEATTFRDMVTDANGRVWMDGIPPPLIRPEFVTQARQAARDVLAPQFAEVVEKTENLFFQPIFDLESPRIALGQVALLGDAAFVARPHCGMGVTKAAGDAMALVDALTRHASIPDALADYEAQRLGTGAFIVGHARALGAYMQAQLRTAEEREMAERYRTPEAIMRETAVAPSRH</sequence>
<dbReference type="Gene3D" id="3.50.50.60">
    <property type="entry name" value="FAD/NAD(P)-binding domain"/>
    <property type="match status" value="2"/>
</dbReference>
<protein>
    <submittedName>
        <fullName evidence="3">2-polyprenyl-6-methoxyphenol hydroxylase-like FAD-dependent oxidoreductase</fullName>
    </submittedName>
</protein>
<gene>
    <name evidence="3" type="ORF">FHW18_001681</name>
</gene>
<keyword evidence="4" id="KW-1185">Reference proteome</keyword>
<feature type="domain" description="2,6-dihydroxypyridine 3-monooxygenase substrate binding" evidence="2">
    <location>
        <begin position="166"/>
        <end position="294"/>
    </location>
</feature>
<organism evidence="3 4">
    <name type="scientific">Pigmentiphaga litoralis</name>
    <dbReference type="NCBI Taxonomy" id="516702"/>
    <lineage>
        <taxon>Bacteria</taxon>
        <taxon>Pseudomonadati</taxon>
        <taxon>Pseudomonadota</taxon>
        <taxon>Betaproteobacteria</taxon>
        <taxon>Burkholderiales</taxon>
        <taxon>Alcaligenaceae</taxon>
        <taxon>Pigmentiphaga</taxon>
    </lineage>
</organism>
<name>A0A7Y9LMM4_9BURK</name>
<comment type="caution">
    <text evidence="3">The sequence shown here is derived from an EMBL/GenBank/DDBJ whole genome shotgun (WGS) entry which is preliminary data.</text>
</comment>
<dbReference type="InterPro" id="IPR054707">
    <property type="entry name" value="DhpH_subs-bd"/>
</dbReference>
<dbReference type="NCBIfam" id="NF005566">
    <property type="entry name" value="PRK07236.1"/>
    <property type="match status" value="1"/>
</dbReference>
<dbReference type="EMBL" id="JACBYR010000001">
    <property type="protein sequence ID" value="NYE82410.1"/>
    <property type="molecule type" value="Genomic_DNA"/>
</dbReference>
<proteinExistence type="predicted"/>
<feature type="domain" description="FAD-binding" evidence="1">
    <location>
        <begin position="7"/>
        <end position="158"/>
    </location>
</feature>
<dbReference type="InterPro" id="IPR002938">
    <property type="entry name" value="FAD-bd"/>
</dbReference>
<dbReference type="PANTHER" id="PTHR47469">
    <property type="entry name" value="MONOOXYGENASE-LIKE"/>
    <property type="match status" value="1"/>
</dbReference>
<reference evidence="3 4" key="1">
    <citation type="submission" date="2020-07" db="EMBL/GenBank/DDBJ databases">
        <title>Genomic Encyclopedia of Type Strains, Phase IV (KMG-V): Genome sequencing to study the core and pangenomes of soil and plant-associated prokaryotes.</title>
        <authorList>
            <person name="Whitman W."/>
        </authorList>
    </citation>
    <scope>NUCLEOTIDE SEQUENCE [LARGE SCALE GENOMIC DNA]</scope>
    <source>
        <strain evidence="3 4">SAS40</strain>
    </source>
</reference>
<dbReference type="InterPro" id="IPR053212">
    <property type="entry name" value="DHP_3-monooxygenase"/>
</dbReference>
<dbReference type="SUPFAM" id="SSF54373">
    <property type="entry name" value="FAD-linked reductases, C-terminal domain"/>
    <property type="match status" value="1"/>
</dbReference>